<keyword evidence="1" id="KW-0378">Hydrolase</keyword>
<dbReference type="InterPro" id="IPR023214">
    <property type="entry name" value="HAD_sf"/>
</dbReference>
<name>A0A9P7B0R8_9HELO</name>
<dbReference type="PANTHER" id="PTHR18901:SF38">
    <property type="entry name" value="PSEUDOURIDINE-5'-PHOSPHATASE"/>
    <property type="match status" value="1"/>
</dbReference>
<dbReference type="Pfam" id="PF00702">
    <property type="entry name" value="Hydrolase"/>
    <property type="match status" value="1"/>
</dbReference>
<evidence type="ECO:0000313" key="1">
    <source>
        <dbReference type="EMBL" id="KAG0652455.1"/>
    </source>
</evidence>
<dbReference type="InterPro" id="IPR023198">
    <property type="entry name" value="PGP-like_dom2"/>
</dbReference>
<dbReference type="AlphaFoldDB" id="A0A9P7B0R8"/>
<sequence>MDGLLINTEDILTKSHNTILARYSAGPMSWTIKGQLQGRPLQEAIRLLLTWANLTDVVTPAEYTNQLHALQELEFPHAKALPGVEKLLRDLRRAKSGDGGDLHIALATSSDTHRFEIKTRHLEDLFMNFAQERRVLGDDVKIPKGRGKPWPEIYLLALKSINDGLEHGEEVIKPEECLVFEDAVPGVVAGRRAGMRVIWVPHPELSIEYHGREAEVLAGLGERCVDEPGRIGDGYGEQLTSLANFPYSRYGIVVSNENQKIR</sequence>
<dbReference type="SUPFAM" id="SSF56784">
    <property type="entry name" value="HAD-like"/>
    <property type="match status" value="1"/>
</dbReference>
<dbReference type="Proteomes" id="UP000785200">
    <property type="component" value="Unassembled WGS sequence"/>
</dbReference>
<dbReference type="Gene3D" id="3.40.50.1000">
    <property type="entry name" value="HAD superfamily/HAD-like"/>
    <property type="match status" value="1"/>
</dbReference>
<proteinExistence type="predicted"/>
<dbReference type="PANTHER" id="PTHR18901">
    <property type="entry name" value="2-DEOXYGLUCOSE-6-PHOSPHATE PHOSPHATASE 2"/>
    <property type="match status" value="1"/>
</dbReference>
<dbReference type="GO" id="GO:0016791">
    <property type="term" value="F:phosphatase activity"/>
    <property type="evidence" value="ECO:0007669"/>
    <property type="project" value="TreeGrafter"/>
</dbReference>
<dbReference type="EMBL" id="VNKQ01000002">
    <property type="protein sequence ID" value="KAG0652455.1"/>
    <property type="molecule type" value="Genomic_DNA"/>
</dbReference>
<evidence type="ECO:0000313" key="2">
    <source>
        <dbReference type="Proteomes" id="UP000785200"/>
    </source>
</evidence>
<reference evidence="1" key="1">
    <citation type="submission" date="2019-07" db="EMBL/GenBank/DDBJ databases">
        <title>Hyphodiscus hymeniophilus genome sequencing and assembly.</title>
        <authorList>
            <person name="Kramer G."/>
            <person name="Nodwell J."/>
        </authorList>
    </citation>
    <scope>NUCLEOTIDE SEQUENCE</scope>
    <source>
        <strain evidence="1">ATCC 34498</strain>
    </source>
</reference>
<dbReference type="NCBIfam" id="TIGR01509">
    <property type="entry name" value="HAD-SF-IA-v3"/>
    <property type="match status" value="1"/>
</dbReference>
<dbReference type="InterPro" id="IPR036412">
    <property type="entry name" value="HAD-like_sf"/>
</dbReference>
<organism evidence="1 2">
    <name type="scientific">Hyphodiscus hymeniophilus</name>
    <dbReference type="NCBI Taxonomy" id="353542"/>
    <lineage>
        <taxon>Eukaryota</taxon>
        <taxon>Fungi</taxon>
        <taxon>Dikarya</taxon>
        <taxon>Ascomycota</taxon>
        <taxon>Pezizomycotina</taxon>
        <taxon>Leotiomycetes</taxon>
        <taxon>Helotiales</taxon>
        <taxon>Hyphodiscaceae</taxon>
        <taxon>Hyphodiscus</taxon>
    </lineage>
</organism>
<gene>
    <name evidence="1" type="ORF">D0Z07_0041</name>
</gene>
<dbReference type="InterPro" id="IPR006439">
    <property type="entry name" value="HAD-SF_hydro_IA"/>
</dbReference>
<dbReference type="Gene3D" id="1.10.150.240">
    <property type="entry name" value="Putative phosphatase, domain 2"/>
    <property type="match status" value="1"/>
</dbReference>
<accession>A0A9P7B0R8</accession>
<comment type="caution">
    <text evidence="1">The sequence shown here is derived from an EMBL/GenBank/DDBJ whole genome shotgun (WGS) entry which is preliminary data.</text>
</comment>
<protein>
    <submittedName>
        <fullName evidence="1">Hydrolase</fullName>
    </submittedName>
</protein>
<dbReference type="OrthoDB" id="40579at2759"/>
<keyword evidence="2" id="KW-1185">Reference proteome</keyword>